<keyword evidence="2" id="KW-0645">Protease</keyword>
<dbReference type="Proteomes" id="UP000826656">
    <property type="component" value="Unassembled WGS sequence"/>
</dbReference>
<dbReference type="Gene3D" id="3.40.395.10">
    <property type="entry name" value="Adenoviral Proteinase, Chain A"/>
    <property type="match status" value="1"/>
</dbReference>
<reference evidence="5 6" key="1">
    <citation type="journal article" date="2021" name="bioRxiv">
        <title>Chromosome-scale and haplotype-resolved genome assembly of a tetraploid potato cultivar.</title>
        <authorList>
            <person name="Sun H."/>
            <person name="Jiao W.-B."/>
            <person name="Krause K."/>
            <person name="Campoy J.A."/>
            <person name="Goel M."/>
            <person name="Folz-Donahue K."/>
            <person name="Kukat C."/>
            <person name="Huettel B."/>
            <person name="Schneeberger K."/>
        </authorList>
    </citation>
    <scope>NUCLEOTIDE SEQUENCE [LARGE SCALE GENOMIC DNA]</scope>
    <source>
        <strain evidence="5">SolTubOtavaFocal</strain>
        <tissue evidence="5">Leaves</tissue>
    </source>
</reference>
<keyword evidence="3" id="KW-0378">Hydrolase</keyword>
<dbReference type="Pfam" id="PF02902">
    <property type="entry name" value="Peptidase_C48"/>
    <property type="match status" value="1"/>
</dbReference>
<protein>
    <recommendedName>
        <fullName evidence="4">Ubiquitin-like protease family profile domain-containing protein</fullName>
    </recommendedName>
</protein>
<keyword evidence="6" id="KW-1185">Reference proteome</keyword>
<comment type="caution">
    <text evidence="5">The sequence shown here is derived from an EMBL/GenBank/DDBJ whole genome shotgun (WGS) entry which is preliminary data.</text>
</comment>
<name>A0ABQ7VHS3_SOLTU</name>
<feature type="domain" description="Ubiquitin-like protease family profile" evidence="4">
    <location>
        <begin position="1"/>
        <end position="180"/>
    </location>
</feature>
<comment type="similarity">
    <text evidence="1">Belongs to the peptidase C48 family.</text>
</comment>
<dbReference type="SUPFAM" id="SSF54001">
    <property type="entry name" value="Cysteine proteinases"/>
    <property type="match status" value="1"/>
</dbReference>
<dbReference type="PANTHER" id="PTHR31470">
    <property type="entry name" value="CYSTEINE PROTEINASES SUPERFAMILY PROTEIN-RELATED-RELATED"/>
    <property type="match status" value="1"/>
</dbReference>
<dbReference type="EMBL" id="JAIVGD010000013">
    <property type="protein sequence ID" value="KAH0763619.1"/>
    <property type="molecule type" value="Genomic_DNA"/>
</dbReference>
<evidence type="ECO:0000313" key="5">
    <source>
        <dbReference type="EMBL" id="KAH0763619.1"/>
    </source>
</evidence>
<proteinExistence type="inferred from homology"/>
<evidence type="ECO:0000256" key="2">
    <source>
        <dbReference type="ARBA" id="ARBA00022670"/>
    </source>
</evidence>
<evidence type="ECO:0000259" key="4">
    <source>
        <dbReference type="PROSITE" id="PS50600"/>
    </source>
</evidence>
<evidence type="ECO:0000256" key="3">
    <source>
        <dbReference type="ARBA" id="ARBA00022801"/>
    </source>
</evidence>
<accession>A0ABQ7VHS3</accession>
<sequence>MPATKKMLDRSDENIDVVLYYLRKKSKLCSPNEYRFTTVNCLFKTFINEAYNRYYCSAFDDNLTTQEHMARGAVVSAIERSIKNIIKGFSIPTGLPWHLVDEVYIPVNSDGEFHWVLAIVVLKERLIHVYDSSMGTRDSQTGMLLEPNVTFKVEFTQDIMQQQCDSLDCGMYVVAYAEYLSDGIPVSKIGFRLDYLRTRYRAL</sequence>
<organism evidence="5 6">
    <name type="scientific">Solanum tuberosum</name>
    <name type="common">Potato</name>
    <dbReference type="NCBI Taxonomy" id="4113"/>
    <lineage>
        <taxon>Eukaryota</taxon>
        <taxon>Viridiplantae</taxon>
        <taxon>Streptophyta</taxon>
        <taxon>Embryophyta</taxon>
        <taxon>Tracheophyta</taxon>
        <taxon>Spermatophyta</taxon>
        <taxon>Magnoliopsida</taxon>
        <taxon>eudicotyledons</taxon>
        <taxon>Gunneridae</taxon>
        <taxon>Pentapetalae</taxon>
        <taxon>asterids</taxon>
        <taxon>lamiids</taxon>
        <taxon>Solanales</taxon>
        <taxon>Solanaceae</taxon>
        <taxon>Solanoideae</taxon>
        <taxon>Solaneae</taxon>
        <taxon>Solanum</taxon>
    </lineage>
</organism>
<gene>
    <name evidence="5" type="ORF">KY290_019692</name>
</gene>
<dbReference type="InterPro" id="IPR003653">
    <property type="entry name" value="Peptidase_C48_C"/>
</dbReference>
<evidence type="ECO:0000313" key="6">
    <source>
        <dbReference type="Proteomes" id="UP000826656"/>
    </source>
</evidence>
<evidence type="ECO:0000256" key="1">
    <source>
        <dbReference type="ARBA" id="ARBA00005234"/>
    </source>
</evidence>
<dbReference type="PROSITE" id="PS50600">
    <property type="entry name" value="ULP_PROTEASE"/>
    <property type="match status" value="1"/>
</dbReference>
<dbReference type="PANTHER" id="PTHR31470:SF46">
    <property type="entry name" value="ULP1 PROTEASE FAMILY, C-TERMINAL CATALYTIC DOMAIN CONTAINING PROTEIN"/>
    <property type="match status" value="1"/>
</dbReference>
<dbReference type="InterPro" id="IPR038765">
    <property type="entry name" value="Papain-like_cys_pep_sf"/>
</dbReference>